<organism evidence="6 7">
    <name type="scientific">Tigheibacillus halophilus</name>
    <dbReference type="NCBI Taxonomy" id="361280"/>
    <lineage>
        <taxon>Bacteria</taxon>
        <taxon>Bacillati</taxon>
        <taxon>Bacillota</taxon>
        <taxon>Bacilli</taxon>
        <taxon>Bacillales</taxon>
        <taxon>Bacillaceae</taxon>
        <taxon>Tigheibacillus</taxon>
    </lineage>
</organism>
<dbReference type="SUPFAM" id="SSF52738">
    <property type="entry name" value="Methylesterase CheB, C-terminal domain"/>
    <property type="match status" value="1"/>
</dbReference>
<dbReference type="PROSITE" id="PS50122">
    <property type="entry name" value="CHEB"/>
    <property type="match status" value="1"/>
</dbReference>
<evidence type="ECO:0000313" key="6">
    <source>
        <dbReference type="EMBL" id="MDY0396384.1"/>
    </source>
</evidence>
<comment type="caution">
    <text evidence="4">Lacks conserved residue(s) required for the propagation of feature annotation.</text>
</comment>
<evidence type="ECO:0000259" key="5">
    <source>
        <dbReference type="PROSITE" id="PS50122"/>
    </source>
</evidence>
<feature type="domain" description="CheB-type methylesterase" evidence="5">
    <location>
        <begin position="10"/>
        <end position="171"/>
    </location>
</feature>
<evidence type="ECO:0000256" key="1">
    <source>
        <dbReference type="ARBA" id="ARBA00022801"/>
    </source>
</evidence>
<protein>
    <recommendedName>
        <fullName evidence="2">protein-glutamate methylesterase</fullName>
        <ecNumber evidence="2">3.1.1.61</ecNumber>
    </recommendedName>
</protein>
<proteinExistence type="predicted"/>
<reference evidence="6 7" key="1">
    <citation type="submission" date="2023-10" db="EMBL/GenBank/DDBJ databases">
        <title>Virgibacillus halophilus 5B73C genome.</title>
        <authorList>
            <person name="Miliotis G."/>
            <person name="Sengupta P."/>
            <person name="Hameed A."/>
            <person name="Chuvochina M."/>
            <person name="Mcdonagh F."/>
            <person name="Simpson A.C."/>
            <person name="Singh N.K."/>
            <person name="Rekha P.D."/>
            <person name="Raman K."/>
            <person name="Hugenholtz P."/>
            <person name="Venkateswaran K."/>
        </authorList>
    </citation>
    <scope>NUCLEOTIDE SEQUENCE [LARGE SCALE GENOMIC DNA]</scope>
    <source>
        <strain evidence="6 7">5B73C</strain>
    </source>
</reference>
<dbReference type="InterPro" id="IPR035909">
    <property type="entry name" value="CheB_C"/>
</dbReference>
<evidence type="ECO:0000256" key="4">
    <source>
        <dbReference type="PROSITE-ProRule" id="PRU00050"/>
    </source>
</evidence>
<dbReference type="Pfam" id="PF01339">
    <property type="entry name" value="CheB_methylest"/>
    <property type="match status" value="1"/>
</dbReference>
<dbReference type="EC" id="3.1.1.61" evidence="2"/>
<dbReference type="InterPro" id="IPR000673">
    <property type="entry name" value="Sig_transdc_resp-reg_Me-estase"/>
</dbReference>
<keyword evidence="1" id="KW-0378">Hydrolase</keyword>
<dbReference type="CDD" id="cd16432">
    <property type="entry name" value="CheB_Rec"/>
    <property type="match status" value="1"/>
</dbReference>
<evidence type="ECO:0000313" key="7">
    <source>
        <dbReference type="Proteomes" id="UP001281447"/>
    </source>
</evidence>
<keyword evidence="7" id="KW-1185">Reference proteome</keyword>
<dbReference type="PANTHER" id="PTHR42872">
    <property type="entry name" value="PROTEIN-GLUTAMATE METHYLESTERASE/PROTEIN-GLUTAMINE GLUTAMINASE"/>
    <property type="match status" value="1"/>
</dbReference>
<comment type="caution">
    <text evidence="6">The sequence shown here is derived from an EMBL/GenBank/DDBJ whole genome shotgun (WGS) entry which is preliminary data.</text>
</comment>
<gene>
    <name evidence="6" type="ORF">RWE15_21185</name>
</gene>
<dbReference type="PANTHER" id="PTHR42872:SF6">
    <property type="entry name" value="PROTEIN-GLUTAMATE METHYLESTERASE_PROTEIN-GLUTAMINE GLUTAMINASE"/>
    <property type="match status" value="1"/>
</dbReference>
<evidence type="ECO:0000256" key="2">
    <source>
        <dbReference type="ARBA" id="ARBA00039140"/>
    </source>
</evidence>
<sequence>MNAAGHVETPVLIVQHMPAGFTQLLAKRLDSFSEHHVKEAENGECIRKKTIYIAPADYHMEIVKYRTELKIELTQSPPKKGHRPSVDVMLESLSKLSVSLIAVILTGMGNDGTQGIKALKENDPFIQLIAESEETSVVFGMPKSAIATNLVDFILPLHRIGGKIKEIITGLGGN</sequence>
<accession>A0ABU5CCV2</accession>
<name>A0ABU5CCV2_9BACI</name>
<evidence type="ECO:0000256" key="3">
    <source>
        <dbReference type="ARBA" id="ARBA00048267"/>
    </source>
</evidence>
<dbReference type="EMBL" id="JAWDIP010000004">
    <property type="protein sequence ID" value="MDY0396384.1"/>
    <property type="molecule type" value="Genomic_DNA"/>
</dbReference>
<dbReference type="Gene3D" id="3.40.50.180">
    <property type="entry name" value="Methylesterase CheB, C-terminal domain"/>
    <property type="match status" value="1"/>
</dbReference>
<comment type="catalytic activity">
    <reaction evidence="3">
        <text>[protein]-L-glutamate 5-O-methyl ester + H2O = L-glutamyl-[protein] + methanol + H(+)</text>
        <dbReference type="Rhea" id="RHEA:23236"/>
        <dbReference type="Rhea" id="RHEA-COMP:10208"/>
        <dbReference type="Rhea" id="RHEA-COMP:10311"/>
        <dbReference type="ChEBI" id="CHEBI:15377"/>
        <dbReference type="ChEBI" id="CHEBI:15378"/>
        <dbReference type="ChEBI" id="CHEBI:17790"/>
        <dbReference type="ChEBI" id="CHEBI:29973"/>
        <dbReference type="ChEBI" id="CHEBI:82795"/>
        <dbReference type="EC" id="3.1.1.61"/>
    </reaction>
</comment>
<dbReference type="Proteomes" id="UP001281447">
    <property type="component" value="Unassembled WGS sequence"/>
</dbReference>